<dbReference type="RefSeq" id="WP_264320241.1">
    <property type="nucleotide sequence ID" value="NZ_JADEXN010000046.1"/>
</dbReference>
<reference evidence="1" key="1">
    <citation type="submission" date="2020-10" db="EMBL/GenBank/DDBJ databases">
        <authorList>
            <person name="Castelo-Branco R."/>
            <person name="Eusebio N."/>
            <person name="Adriana R."/>
            <person name="Vieira A."/>
            <person name="Brugerolle De Fraissinette N."/>
            <person name="Rezende De Castro R."/>
            <person name="Schneider M.P."/>
            <person name="Vasconcelos V."/>
            <person name="Leao P.N."/>
        </authorList>
    </citation>
    <scope>NUCLEOTIDE SEQUENCE</scope>
    <source>
        <strain evidence="1">LEGE 11467</strain>
    </source>
</reference>
<accession>A0A928Z7R9</accession>
<dbReference type="Proteomes" id="UP000621799">
    <property type="component" value="Unassembled WGS sequence"/>
</dbReference>
<dbReference type="EMBL" id="JADEXN010000046">
    <property type="protein sequence ID" value="MBE9039983.1"/>
    <property type="molecule type" value="Genomic_DNA"/>
</dbReference>
<evidence type="ECO:0000313" key="1">
    <source>
        <dbReference type="EMBL" id="MBE9039983.1"/>
    </source>
</evidence>
<comment type="caution">
    <text evidence="1">The sequence shown here is derived from an EMBL/GenBank/DDBJ whole genome shotgun (WGS) entry which is preliminary data.</text>
</comment>
<sequence>MDSVNLANPLADVTFAWSASDMSGSRSRPLLPSQSLQSLFDFIRHVQYLQPLSKSRNLQPLALEALNALEIRADEDIETWAVQLAGDVVEAID</sequence>
<protein>
    <submittedName>
        <fullName evidence="1">Uncharacterized protein</fullName>
    </submittedName>
</protein>
<organism evidence="1 2">
    <name type="scientific">Zarconia navalis LEGE 11467</name>
    <dbReference type="NCBI Taxonomy" id="1828826"/>
    <lineage>
        <taxon>Bacteria</taxon>
        <taxon>Bacillati</taxon>
        <taxon>Cyanobacteriota</taxon>
        <taxon>Cyanophyceae</taxon>
        <taxon>Oscillatoriophycideae</taxon>
        <taxon>Oscillatoriales</taxon>
        <taxon>Oscillatoriales incertae sedis</taxon>
        <taxon>Zarconia</taxon>
        <taxon>Zarconia navalis</taxon>
    </lineage>
</organism>
<gene>
    <name evidence="1" type="ORF">IQ235_04150</name>
</gene>
<dbReference type="AlphaFoldDB" id="A0A928Z7R9"/>
<name>A0A928Z7R9_9CYAN</name>
<keyword evidence="2" id="KW-1185">Reference proteome</keyword>
<evidence type="ECO:0000313" key="2">
    <source>
        <dbReference type="Proteomes" id="UP000621799"/>
    </source>
</evidence>
<proteinExistence type="predicted"/>